<dbReference type="NCBIfam" id="NF008434">
    <property type="entry name" value="PRK11274.1"/>
    <property type="match status" value="1"/>
</dbReference>
<keyword evidence="1 6" id="KW-0004">4Fe-4S</keyword>
<dbReference type="InterPro" id="IPR004017">
    <property type="entry name" value="Cys_rich_dom"/>
</dbReference>
<comment type="function">
    <text evidence="6">Component of a complex that catalyzes the oxidation of glycolate to glyoxylate.</text>
</comment>
<dbReference type="GO" id="GO:0051539">
    <property type="term" value="F:4 iron, 4 sulfur cluster binding"/>
    <property type="evidence" value="ECO:0007669"/>
    <property type="project" value="UniProtKB-UniRule"/>
</dbReference>
<dbReference type="Proteomes" id="UP000031843">
    <property type="component" value="Chromosome secondary"/>
</dbReference>
<evidence type="ECO:0000313" key="9">
    <source>
        <dbReference type="Proteomes" id="UP000031843"/>
    </source>
</evidence>
<keyword evidence="4 6" id="KW-0408">Iron</keyword>
<dbReference type="SUPFAM" id="SSF46548">
    <property type="entry name" value="alpha-helical ferredoxin"/>
    <property type="match status" value="1"/>
</dbReference>
<evidence type="ECO:0000256" key="1">
    <source>
        <dbReference type="ARBA" id="ARBA00022485"/>
    </source>
</evidence>
<proteinExistence type="predicted"/>
<keyword evidence="2 6" id="KW-0479">Metal-binding</keyword>
<dbReference type="PROSITE" id="PS00198">
    <property type="entry name" value="4FE4S_FER_1"/>
    <property type="match status" value="2"/>
</dbReference>
<keyword evidence="3" id="KW-0677">Repeat</keyword>
<dbReference type="AlphaFoldDB" id="A0A0C4YLN9"/>
<keyword evidence="6" id="KW-0249">Electron transport</keyword>
<evidence type="ECO:0000256" key="5">
    <source>
        <dbReference type="ARBA" id="ARBA00023014"/>
    </source>
</evidence>
<comment type="catalytic activity">
    <reaction evidence="6">
        <text>glycolate + A = glyoxylate + AH2</text>
        <dbReference type="Rhea" id="RHEA:21264"/>
        <dbReference type="ChEBI" id="CHEBI:13193"/>
        <dbReference type="ChEBI" id="CHEBI:17499"/>
        <dbReference type="ChEBI" id="CHEBI:29805"/>
        <dbReference type="ChEBI" id="CHEBI:36655"/>
        <dbReference type="EC" id="1.1.99.14"/>
    </reaction>
</comment>
<accession>A0A0C4YLN9</accession>
<dbReference type="PIRSF" id="PIRSF000139">
    <property type="entry name" value="Glc_ox_4Fe-4S"/>
    <property type="match status" value="1"/>
</dbReference>
<dbReference type="KEGG" id="cbw:RR42_s1892"/>
<dbReference type="InterPro" id="IPR012257">
    <property type="entry name" value="Glc_ox_4Fe-4S"/>
</dbReference>
<dbReference type="InterPro" id="IPR017900">
    <property type="entry name" value="4Fe4S_Fe_S_CS"/>
</dbReference>
<keyword evidence="6" id="KW-0813">Transport</keyword>
<dbReference type="GO" id="GO:0046872">
    <property type="term" value="F:metal ion binding"/>
    <property type="evidence" value="ECO:0007669"/>
    <property type="project" value="UniProtKB-UniRule"/>
</dbReference>
<keyword evidence="8" id="KW-0560">Oxidoreductase</keyword>
<dbReference type="InterPro" id="IPR017896">
    <property type="entry name" value="4Fe4S_Fe-S-bd"/>
</dbReference>
<dbReference type="Pfam" id="PF02754">
    <property type="entry name" value="CCG"/>
    <property type="match status" value="2"/>
</dbReference>
<evidence type="ECO:0000313" key="8">
    <source>
        <dbReference type="EMBL" id="AJG23480.1"/>
    </source>
</evidence>
<evidence type="ECO:0000256" key="4">
    <source>
        <dbReference type="ARBA" id="ARBA00023004"/>
    </source>
</evidence>
<evidence type="ECO:0000256" key="3">
    <source>
        <dbReference type="ARBA" id="ARBA00022737"/>
    </source>
</evidence>
<dbReference type="EC" id="1.1.99.14" evidence="6"/>
<dbReference type="PANTHER" id="PTHR32479:SF17">
    <property type="entry name" value="GLYCOLATE OXIDASE IRON-SULFUR SUBUNIT"/>
    <property type="match status" value="1"/>
</dbReference>
<comment type="cofactor">
    <cofactor evidence="6">
        <name>[4Fe-4S] cluster</name>
        <dbReference type="ChEBI" id="CHEBI:49883"/>
    </cofactor>
    <text evidence="6">Binds 2 [4Fe-4S] clusters.</text>
</comment>
<feature type="domain" description="4Fe-4S ferredoxin-type" evidence="7">
    <location>
        <begin position="29"/>
        <end position="58"/>
    </location>
</feature>
<dbReference type="PROSITE" id="PS51379">
    <property type="entry name" value="4FE4S_FER_2"/>
    <property type="match status" value="2"/>
</dbReference>
<dbReference type="PANTHER" id="PTHR32479">
    <property type="entry name" value="GLYCOLATE OXIDASE IRON-SULFUR SUBUNIT"/>
    <property type="match status" value="1"/>
</dbReference>
<protein>
    <recommendedName>
        <fullName evidence="6">Glycolate oxidase iron-sulfur subunit</fullName>
        <ecNumber evidence="6">1.1.99.14</ecNumber>
    </recommendedName>
</protein>
<comment type="catalytic activity">
    <reaction evidence="6">
        <text>(R)-lactate + A = pyruvate + AH2</text>
        <dbReference type="Rhea" id="RHEA:15089"/>
        <dbReference type="ChEBI" id="CHEBI:13193"/>
        <dbReference type="ChEBI" id="CHEBI:15361"/>
        <dbReference type="ChEBI" id="CHEBI:16004"/>
        <dbReference type="ChEBI" id="CHEBI:17499"/>
    </reaction>
</comment>
<name>A0A0C4YLN9_9BURK</name>
<dbReference type="InterPro" id="IPR009051">
    <property type="entry name" value="Helical_ferredxn"/>
</dbReference>
<keyword evidence="5 6" id="KW-0411">Iron-sulfur</keyword>
<dbReference type="STRING" id="68895.RR42_s1892"/>
<organism evidence="8 9">
    <name type="scientific">Cupriavidus basilensis</name>
    <dbReference type="NCBI Taxonomy" id="68895"/>
    <lineage>
        <taxon>Bacteria</taxon>
        <taxon>Pseudomonadati</taxon>
        <taxon>Pseudomonadota</taxon>
        <taxon>Betaproteobacteria</taxon>
        <taxon>Burkholderiales</taxon>
        <taxon>Burkholderiaceae</taxon>
        <taxon>Cupriavidus</taxon>
    </lineage>
</organism>
<dbReference type="GO" id="GO:0019154">
    <property type="term" value="F:glycolate dehydrogenase activity"/>
    <property type="evidence" value="ECO:0007669"/>
    <property type="project" value="UniProtKB-EC"/>
</dbReference>
<dbReference type="Gene3D" id="1.10.1060.10">
    <property type="entry name" value="Alpha-helical ferredoxin"/>
    <property type="match status" value="1"/>
</dbReference>
<evidence type="ECO:0000256" key="6">
    <source>
        <dbReference type="PIRNR" id="PIRNR000139"/>
    </source>
</evidence>
<reference evidence="8 9" key="1">
    <citation type="journal article" date="2015" name="Genome Announc.">
        <title>Complete Genome Sequence of Cupriavidus basilensis 4G11, Isolated from the Oak Ridge Field Research Center Site.</title>
        <authorList>
            <person name="Ray J."/>
            <person name="Waters R.J."/>
            <person name="Skerker J.M."/>
            <person name="Kuehl J.V."/>
            <person name="Price M.N."/>
            <person name="Huang J."/>
            <person name="Chakraborty R."/>
            <person name="Arkin A.P."/>
            <person name="Deutschbauer A."/>
        </authorList>
    </citation>
    <scope>NUCLEOTIDE SEQUENCE [LARGE SCALE GENOMIC DNA]</scope>
    <source>
        <strain evidence="8">4G11</strain>
    </source>
</reference>
<dbReference type="GO" id="GO:0047809">
    <property type="term" value="F:D-lactate dehydrogenase activity"/>
    <property type="evidence" value="ECO:0007669"/>
    <property type="project" value="RHEA"/>
</dbReference>
<evidence type="ECO:0000259" key="7">
    <source>
        <dbReference type="PROSITE" id="PS51379"/>
    </source>
</evidence>
<dbReference type="EMBL" id="CP010537">
    <property type="protein sequence ID" value="AJG23480.1"/>
    <property type="molecule type" value="Genomic_DNA"/>
</dbReference>
<evidence type="ECO:0000256" key="2">
    <source>
        <dbReference type="ARBA" id="ARBA00022723"/>
    </source>
</evidence>
<dbReference type="Pfam" id="PF13183">
    <property type="entry name" value="Fer4_8"/>
    <property type="match status" value="1"/>
</dbReference>
<sequence length="432" mass="47590">MLVDSTPACKGLHMQTKLSHEFANTPEGAEAEEILRKCVHCGFCTATCPTYLLLGDERNGPRGRIYLMKQLLEGEEVTASTQQNLDRCLTCRNCESTCPSGVEYGKLVHIGRKLVDERIPRPPKDRAVRWLLREGLTSPLFLPAMKIGRMVRPLLPSKLANKLTPSRPAGQRPTRRHARKVLMLEGCVQPAMMPNINSATARVLDAADFQVVSVPRAGCCGAIRLHTGDHKGGLDDMRRNIDAWWPAISSGEVEAIVMNASGCGATVKDYADLLKHDAEYAEKAARVSELTRDLSELLPELLPRLRGKVKACDKPALAFHPPCTLQHGQKLRGVVEEHLGQLGFSVHRASVESHLCCGSAGTYSVLQPEISLQLRDRKIEHLSEKQPDCIVSANIGCIQHLQSGTPTPVKHWIEVLDDAIEPAVQPEEQVFI</sequence>
<keyword evidence="9" id="KW-1185">Reference proteome</keyword>
<gene>
    <name evidence="8" type="ORF">RR42_s1892</name>
</gene>
<feature type="domain" description="4Fe-4S ferredoxin-type" evidence="7">
    <location>
        <begin position="79"/>
        <end position="102"/>
    </location>
</feature>